<dbReference type="InterPro" id="IPR013112">
    <property type="entry name" value="FAD-bd_8"/>
</dbReference>
<keyword evidence="8 15" id="KW-1133">Transmembrane helix</keyword>
<dbReference type="InterPro" id="IPR017927">
    <property type="entry name" value="FAD-bd_FR_type"/>
</dbReference>
<feature type="transmembrane region" description="Helical" evidence="15">
    <location>
        <begin position="211"/>
        <end position="229"/>
    </location>
</feature>
<dbReference type="InterPro" id="IPR051410">
    <property type="entry name" value="Ferric/Cupric_Reductase"/>
</dbReference>
<feature type="transmembrane region" description="Helical" evidence="15">
    <location>
        <begin position="25"/>
        <end position="46"/>
    </location>
</feature>
<evidence type="ECO:0000256" key="10">
    <source>
        <dbReference type="ARBA" id="ARBA00023065"/>
    </source>
</evidence>
<protein>
    <recommendedName>
        <fullName evidence="3">ferric-chelate reductase (NADPH)</fullName>
        <ecNumber evidence="3">1.16.1.9</ecNumber>
    </recommendedName>
</protein>
<evidence type="ECO:0000256" key="6">
    <source>
        <dbReference type="ARBA" id="ARBA00022692"/>
    </source>
</evidence>
<dbReference type="PANTHER" id="PTHR32361">
    <property type="entry name" value="FERRIC/CUPRIC REDUCTASE TRANSMEMBRANE COMPONENT"/>
    <property type="match status" value="1"/>
</dbReference>
<evidence type="ECO:0000256" key="13">
    <source>
        <dbReference type="ARBA" id="ARBA00048483"/>
    </source>
</evidence>
<dbReference type="Pfam" id="PF08022">
    <property type="entry name" value="FAD_binding_8"/>
    <property type="match status" value="1"/>
</dbReference>
<evidence type="ECO:0000256" key="12">
    <source>
        <dbReference type="ARBA" id="ARBA00023180"/>
    </source>
</evidence>
<evidence type="ECO:0000256" key="15">
    <source>
        <dbReference type="SAM" id="Phobius"/>
    </source>
</evidence>
<evidence type="ECO:0000256" key="14">
    <source>
        <dbReference type="SAM" id="MobiDB-lite"/>
    </source>
</evidence>
<dbReference type="SUPFAM" id="SSF63380">
    <property type="entry name" value="Riboflavin synthase domain-like"/>
    <property type="match status" value="1"/>
</dbReference>
<dbReference type="CDD" id="cd06186">
    <property type="entry name" value="NOX_Duox_like_FAD_NADP"/>
    <property type="match status" value="1"/>
</dbReference>
<dbReference type="InterPro" id="IPR017938">
    <property type="entry name" value="Riboflavin_synthase-like_b-brl"/>
</dbReference>
<dbReference type="GO" id="GO:0006879">
    <property type="term" value="P:intracellular iron ion homeostasis"/>
    <property type="evidence" value="ECO:0007669"/>
    <property type="project" value="TreeGrafter"/>
</dbReference>
<dbReference type="Pfam" id="PF08030">
    <property type="entry name" value="NAD_binding_6"/>
    <property type="match status" value="1"/>
</dbReference>
<organism evidence="17 18">
    <name type="scientific">Bombardia bombarda</name>
    <dbReference type="NCBI Taxonomy" id="252184"/>
    <lineage>
        <taxon>Eukaryota</taxon>
        <taxon>Fungi</taxon>
        <taxon>Dikarya</taxon>
        <taxon>Ascomycota</taxon>
        <taxon>Pezizomycotina</taxon>
        <taxon>Sordariomycetes</taxon>
        <taxon>Sordariomycetidae</taxon>
        <taxon>Sordariales</taxon>
        <taxon>Lasiosphaeriaceae</taxon>
        <taxon>Bombardia</taxon>
    </lineage>
</organism>
<evidence type="ECO:0000313" key="18">
    <source>
        <dbReference type="Proteomes" id="UP001174934"/>
    </source>
</evidence>
<keyword evidence="10" id="KW-0406">Ion transport</keyword>
<dbReference type="Proteomes" id="UP001174934">
    <property type="component" value="Unassembled WGS sequence"/>
</dbReference>
<comment type="catalytic activity">
    <reaction evidence="13">
        <text>2 a Fe(II)-siderophore + NADP(+) + H(+) = 2 a Fe(III)-siderophore + NADPH</text>
        <dbReference type="Rhea" id="RHEA:28795"/>
        <dbReference type="Rhea" id="RHEA-COMP:11342"/>
        <dbReference type="Rhea" id="RHEA-COMP:11344"/>
        <dbReference type="ChEBI" id="CHEBI:15378"/>
        <dbReference type="ChEBI" id="CHEBI:29033"/>
        <dbReference type="ChEBI" id="CHEBI:29034"/>
        <dbReference type="ChEBI" id="CHEBI:57783"/>
        <dbReference type="ChEBI" id="CHEBI:58349"/>
        <dbReference type="EC" id="1.16.1.9"/>
    </reaction>
</comment>
<evidence type="ECO:0000256" key="9">
    <source>
        <dbReference type="ARBA" id="ARBA00023002"/>
    </source>
</evidence>
<keyword evidence="11 15" id="KW-0472">Membrane</keyword>
<dbReference type="GO" id="GO:0015677">
    <property type="term" value="P:copper ion import"/>
    <property type="evidence" value="ECO:0007669"/>
    <property type="project" value="TreeGrafter"/>
</dbReference>
<accession>A0AA39X0Y9</accession>
<dbReference type="PANTHER" id="PTHR32361:SF9">
    <property type="entry name" value="FERRIC REDUCTASE TRANSMEMBRANE COMPONENT 3-RELATED"/>
    <property type="match status" value="1"/>
</dbReference>
<evidence type="ECO:0000256" key="4">
    <source>
        <dbReference type="ARBA" id="ARBA00022448"/>
    </source>
</evidence>
<feature type="domain" description="FAD-binding FR-type" evidence="16">
    <location>
        <begin position="268"/>
        <end position="407"/>
    </location>
</feature>
<evidence type="ECO:0000256" key="2">
    <source>
        <dbReference type="ARBA" id="ARBA00006278"/>
    </source>
</evidence>
<feature type="transmembrane region" description="Helical" evidence="15">
    <location>
        <begin position="241"/>
        <end position="260"/>
    </location>
</feature>
<gene>
    <name evidence="17" type="ORF">B0T17DRAFT_491840</name>
</gene>
<feature type="transmembrane region" description="Helical" evidence="15">
    <location>
        <begin position="180"/>
        <end position="199"/>
    </location>
</feature>
<feature type="region of interest" description="Disordered" evidence="14">
    <location>
        <begin position="489"/>
        <end position="525"/>
    </location>
</feature>
<keyword evidence="12" id="KW-0325">Glycoprotein</keyword>
<dbReference type="GO" id="GO:0005886">
    <property type="term" value="C:plasma membrane"/>
    <property type="evidence" value="ECO:0007669"/>
    <property type="project" value="UniProtKB-SubCell"/>
</dbReference>
<dbReference type="InterPro" id="IPR039261">
    <property type="entry name" value="FNR_nucleotide-bd"/>
</dbReference>
<dbReference type="SFLD" id="SFLDS00052">
    <property type="entry name" value="Ferric_Reductase_Domain"/>
    <property type="match status" value="1"/>
</dbReference>
<evidence type="ECO:0000256" key="8">
    <source>
        <dbReference type="ARBA" id="ARBA00022989"/>
    </source>
</evidence>
<evidence type="ECO:0000256" key="3">
    <source>
        <dbReference type="ARBA" id="ARBA00012668"/>
    </source>
</evidence>
<keyword evidence="6 15" id="KW-0812">Transmembrane</keyword>
<dbReference type="InterPro" id="IPR013121">
    <property type="entry name" value="Fe_red_NAD-bd_6"/>
</dbReference>
<dbReference type="Gene3D" id="3.40.50.80">
    <property type="entry name" value="Nucleotide-binding domain of ferredoxin-NADP reductase (FNR) module"/>
    <property type="match status" value="1"/>
</dbReference>
<dbReference type="InterPro" id="IPR013130">
    <property type="entry name" value="Fe3_Rdtase_TM_dom"/>
</dbReference>
<dbReference type="GO" id="GO:0006826">
    <property type="term" value="P:iron ion transport"/>
    <property type="evidence" value="ECO:0007669"/>
    <property type="project" value="TreeGrafter"/>
</dbReference>
<comment type="subcellular location">
    <subcellularLocation>
        <location evidence="1">Cell membrane</location>
        <topology evidence="1">Multi-pass membrane protein</topology>
    </subcellularLocation>
</comment>
<dbReference type="PROSITE" id="PS51384">
    <property type="entry name" value="FAD_FR"/>
    <property type="match status" value="1"/>
</dbReference>
<dbReference type="Pfam" id="PF01794">
    <property type="entry name" value="Ferric_reduct"/>
    <property type="match status" value="1"/>
</dbReference>
<feature type="compositionally biased region" description="Low complexity" evidence="14">
    <location>
        <begin position="497"/>
        <end position="519"/>
    </location>
</feature>
<evidence type="ECO:0000259" key="16">
    <source>
        <dbReference type="PROSITE" id="PS51384"/>
    </source>
</evidence>
<keyword evidence="4" id="KW-0813">Transport</keyword>
<feature type="region of interest" description="Disordered" evidence="14">
    <location>
        <begin position="56"/>
        <end position="81"/>
    </location>
</feature>
<proteinExistence type="inferred from homology"/>
<keyword evidence="5" id="KW-1003">Cell membrane</keyword>
<comment type="caution">
    <text evidence="17">The sequence shown here is derived from an EMBL/GenBank/DDBJ whole genome shotgun (WGS) entry which is preliminary data.</text>
</comment>
<evidence type="ECO:0000313" key="17">
    <source>
        <dbReference type="EMBL" id="KAK0625273.1"/>
    </source>
</evidence>
<keyword evidence="7" id="KW-0249">Electron transport</keyword>
<dbReference type="SFLD" id="SFLDG01168">
    <property type="entry name" value="Ferric_reductase_subgroup_(FRE"/>
    <property type="match status" value="1"/>
</dbReference>
<evidence type="ECO:0000256" key="11">
    <source>
        <dbReference type="ARBA" id="ARBA00023136"/>
    </source>
</evidence>
<dbReference type="AlphaFoldDB" id="A0AA39X0Y9"/>
<dbReference type="EMBL" id="JAULSR010000003">
    <property type="protein sequence ID" value="KAK0625273.1"/>
    <property type="molecule type" value="Genomic_DNA"/>
</dbReference>
<keyword evidence="9" id="KW-0560">Oxidoreductase</keyword>
<evidence type="ECO:0000256" key="1">
    <source>
        <dbReference type="ARBA" id="ARBA00004651"/>
    </source>
</evidence>
<dbReference type="SUPFAM" id="SSF52343">
    <property type="entry name" value="Ferredoxin reductase-like, C-terminal NADP-linked domain"/>
    <property type="match status" value="1"/>
</dbReference>
<feature type="compositionally biased region" description="Polar residues" evidence="14">
    <location>
        <begin position="56"/>
        <end position="66"/>
    </location>
</feature>
<evidence type="ECO:0000256" key="7">
    <source>
        <dbReference type="ARBA" id="ARBA00022982"/>
    </source>
</evidence>
<comment type="similarity">
    <text evidence="2">Belongs to the ferric reductase (FRE) family.</text>
</comment>
<reference evidence="17" key="1">
    <citation type="submission" date="2023-06" db="EMBL/GenBank/DDBJ databases">
        <title>Genome-scale phylogeny and comparative genomics of the fungal order Sordariales.</title>
        <authorList>
            <consortium name="Lawrence Berkeley National Laboratory"/>
            <person name="Hensen N."/>
            <person name="Bonometti L."/>
            <person name="Westerberg I."/>
            <person name="Brannstrom I.O."/>
            <person name="Guillou S."/>
            <person name="Cros-Aarteil S."/>
            <person name="Calhoun S."/>
            <person name="Haridas S."/>
            <person name="Kuo A."/>
            <person name="Mondo S."/>
            <person name="Pangilinan J."/>
            <person name="Riley R."/>
            <person name="LaButti K."/>
            <person name="Andreopoulos B."/>
            <person name="Lipzen A."/>
            <person name="Chen C."/>
            <person name="Yanf M."/>
            <person name="Daum C."/>
            <person name="Ng V."/>
            <person name="Clum A."/>
            <person name="Steindorff A."/>
            <person name="Ohm R."/>
            <person name="Martin F."/>
            <person name="Silar P."/>
            <person name="Natvig D."/>
            <person name="Lalanne C."/>
            <person name="Gautier V."/>
            <person name="Ament-velasquez S.L."/>
            <person name="Kruys A."/>
            <person name="Hutchinson M.I."/>
            <person name="Powell A.J."/>
            <person name="Barry K."/>
            <person name="Miller A.N."/>
            <person name="Grigoriev I.V."/>
            <person name="Debuchy R."/>
            <person name="Gladieux P."/>
            <person name="Thoren M.H."/>
            <person name="Johannesson H."/>
        </authorList>
    </citation>
    <scope>NUCLEOTIDE SEQUENCE</scope>
    <source>
        <strain evidence="17">SMH3391-2</strain>
    </source>
</reference>
<dbReference type="GO" id="GO:0052851">
    <property type="term" value="F:ferric-chelate reductase (NADPH) activity"/>
    <property type="evidence" value="ECO:0007669"/>
    <property type="project" value="UniProtKB-EC"/>
</dbReference>
<feature type="transmembrane region" description="Helical" evidence="15">
    <location>
        <begin position="112"/>
        <end position="130"/>
    </location>
</feature>
<sequence>MAWPYQFLDLSEADKHVRRQLLDRYAIYAQLSVLVPVALVLILRVASWAAASRKPTSYSAVPSSPSIKARRESKTKQHSSSAGWASRARKVQWWLGEDVVLFDTIAGQRDQWVFGFSYLFWMLLLCVLDTRRDYLHLTKRLGIIAASQYPAQYLLSLKSLNPFAYLLRSSHEHINRWHRVLARITTTLLSIHALLYLNFFVQAGIFAKRMLAPVVVLGVVAFLLLNLMYTTALRPIRQYSYRLFFVAHVLIAFALPPLVFFHAHPARSFMVEAVVVLVADLVSRKMGTVTAQATVEAVVNTDLVKIRIAVPKAKAENFRARPGSHVYLAIPPAARKSLSPKMMFEFLFNPFTVAHVDDRSGDLTLVARRLSGPMTAALAQLAADSSSGGAGKVPLCIEGPYGIARHFPPLSSGSFDRVLLVAGGIGATFIVPLFRSILEEDPRAQVEMVWAVRGHGETSWVSWVDERTVGDDGLRSVVRPEGLSVFVTGGGMGDITSSQGTGTGSEEGSQQQQQQQNQNPARPDLKSIVDRTFKHGSEERVAVIVCGPEGMSRELRRYVGVWVMKGRTVWWHNEGFGF</sequence>
<name>A0AA39X0Y9_9PEZI</name>
<keyword evidence="18" id="KW-1185">Reference proteome</keyword>
<evidence type="ECO:0000256" key="5">
    <source>
        <dbReference type="ARBA" id="ARBA00022475"/>
    </source>
</evidence>
<dbReference type="EC" id="1.16.1.9" evidence="3"/>